<evidence type="ECO:0000256" key="2">
    <source>
        <dbReference type="PROSITE-ProRule" id="PRU00335"/>
    </source>
</evidence>
<dbReference type="Pfam" id="PF00440">
    <property type="entry name" value="TetR_N"/>
    <property type="match status" value="1"/>
</dbReference>
<dbReference type="InterPro" id="IPR001647">
    <property type="entry name" value="HTH_TetR"/>
</dbReference>
<dbReference type="EMBL" id="AP017424">
    <property type="protein sequence ID" value="BAU85242.1"/>
    <property type="molecule type" value="Genomic_DNA"/>
</dbReference>
<dbReference type="AlphaFoldDB" id="A0A169NSG7"/>
<reference evidence="4 5" key="1">
    <citation type="journal article" date="2016" name="Genome Announc.">
        <title>Complete Genome Sequence of Thiostrepton-Producing Streptomyces laurentii ATCC 31255.</title>
        <authorList>
            <person name="Doi K."/>
            <person name="Fujino Y."/>
            <person name="Nagayoshi Y."/>
            <person name="Ohshima T."/>
            <person name="Ogata S."/>
        </authorList>
    </citation>
    <scope>NUCLEOTIDE SEQUENCE [LARGE SCALE GENOMIC DNA]</scope>
    <source>
        <strain evidence="4 5">ATCC 31255</strain>
    </source>
</reference>
<dbReference type="GO" id="GO:0000976">
    <property type="term" value="F:transcription cis-regulatory region binding"/>
    <property type="evidence" value="ECO:0007669"/>
    <property type="project" value="TreeGrafter"/>
</dbReference>
<keyword evidence="1 2" id="KW-0238">DNA-binding</keyword>
<dbReference type="Gene3D" id="1.10.357.10">
    <property type="entry name" value="Tetracycline Repressor, domain 2"/>
    <property type="match status" value="1"/>
</dbReference>
<dbReference type="PROSITE" id="PS50977">
    <property type="entry name" value="HTH_TETR_2"/>
    <property type="match status" value="1"/>
</dbReference>
<feature type="domain" description="HTH tetR-type" evidence="3">
    <location>
        <begin position="15"/>
        <end position="75"/>
    </location>
</feature>
<protein>
    <submittedName>
        <fullName evidence="4">TetR family transcriptional regulator</fullName>
    </submittedName>
</protein>
<dbReference type="GO" id="GO:0003700">
    <property type="term" value="F:DNA-binding transcription factor activity"/>
    <property type="evidence" value="ECO:0007669"/>
    <property type="project" value="TreeGrafter"/>
</dbReference>
<gene>
    <name evidence="4" type="ORF">SLA_4354</name>
</gene>
<evidence type="ECO:0000256" key="1">
    <source>
        <dbReference type="ARBA" id="ARBA00023125"/>
    </source>
</evidence>
<keyword evidence="5" id="KW-1185">Reference proteome</keyword>
<proteinExistence type="predicted"/>
<evidence type="ECO:0000259" key="3">
    <source>
        <dbReference type="PROSITE" id="PS50977"/>
    </source>
</evidence>
<dbReference type="RefSeq" id="WP_359880330.1">
    <property type="nucleotide sequence ID" value="NZ_JBEYHT010000039.1"/>
</dbReference>
<sequence>MAAEQQRRRKRRTPEQARAEILDAATDLIARHGPDGVGLRKVAEAVGVTHGLVTHYFGTYRALVRAVLKRENERKRDLVRERMRADGQVPYADGMTRVLFEILGDERYVRLWAWSQLHDWDVGKTPGSPTHLSRLVDAIEAGVHSVLPPPKGPDRARIETVVLLAMSGAYGYALGRRYWQTDLGHDPDEPGRDDAFRTALTATLADYLEGHTP</sequence>
<dbReference type="InterPro" id="IPR050109">
    <property type="entry name" value="HTH-type_TetR-like_transc_reg"/>
</dbReference>
<dbReference type="KEGG" id="slau:SLA_4354"/>
<accession>A0A169NSG7</accession>
<dbReference type="PANTHER" id="PTHR30055:SF181">
    <property type="entry name" value="BLR6905 PROTEIN"/>
    <property type="match status" value="1"/>
</dbReference>
<dbReference type="PRINTS" id="PR00455">
    <property type="entry name" value="HTHTETR"/>
</dbReference>
<evidence type="ECO:0000313" key="5">
    <source>
        <dbReference type="Proteomes" id="UP000217676"/>
    </source>
</evidence>
<organism evidence="4 5">
    <name type="scientific">Streptomyces laurentii</name>
    <dbReference type="NCBI Taxonomy" id="39478"/>
    <lineage>
        <taxon>Bacteria</taxon>
        <taxon>Bacillati</taxon>
        <taxon>Actinomycetota</taxon>
        <taxon>Actinomycetes</taxon>
        <taxon>Kitasatosporales</taxon>
        <taxon>Streptomycetaceae</taxon>
        <taxon>Streptomyces</taxon>
    </lineage>
</organism>
<dbReference type="SUPFAM" id="SSF46689">
    <property type="entry name" value="Homeodomain-like"/>
    <property type="match status" value="1"/>
</dbReference>
<dbReference type="PANTHER" id="PTHR30055">
    <property type="entry name" value="HTH-TYPE TRANSCRIPTIONAL REGULATOR RUTR"/>
    <property type="match status" value="1"/>
</dbReference>
<dbReference type="InterPro" id="IPR009057">
    <property type="entry name" value="Homeodomain-like_sf"/>
</dbReference>
<evidence type="ECO:0000313" key="4">
    <source>
        <dbReference type="EMBL" id="BAU85242.1"/>
    </source>
</evidence>
<dbReference type="Proteomes" id="UP000217676">
    <property type="component" value="Chromosome"/>
</dbReference>
<feature type="DNA-binding region" description="H-T-H motif" evidence="2">
    <location>
        <begin position="38"/>
        <end position="57"/>
    </location>
</feature>
<name>A0A169NSG7_STRLU</name>